<comment type="caution">
    <text evidence="1">The sequence shown here is derived from an EMBL/GenBank/DDBJ whole genome shotgun (WGS) entry which is preliminary data.</text>
</comment>
<accession>A0ABD0XC13</accession>
<reference evidence="1 2" key="1">
    <citation type="submission" date="2024-06" db="EMBL/GenBank/DDBJ databases">
        <authorList>
            <person name="Pan Q."/>
            <person name="Wen M."/>
            <person name="Jouanno E."/>
            <person name="Zahm M."/>
            <person name="Klopp C."/>
            <person name="Cabau C."/>
            <person name="Louis A."/>
            <person name="Berthelot C."/>
            <person name="Parey E."/>
            <person name="Roest Crollius H."/>
            <person name="Montfort J."/>
            <person name="Robinson-Rechavi M."/>
            <person name="Bouchez O."/>
            <person name="Lampietro C."/>
            <person name="Lopez Roques C."/>
            <person name="Donnadieu C."/>
            <person name="Postlethwait J."/>
            <person name="Bobe J."/>
            <person name="Verreycken H."/>
            <person name="Guiguen Y."/>
        </authorList>
    </citation>
    <scope>NUCLEOTIDE SEQUENCE [LARGE SCALE GENOMIC DNA]</scope>
    <source>
        <strain evidence="1">Up_M1</strain>
        <tissue evidence="1">Testis</tissue>
    </source>
</reference>
<evidence type="ECO:0000313" key="2">
    <source>
        <dbReference type="Proteomes" id="UP001557470"/>
    </source>
</evidence>
<name>A0ABD0XC13_UMBPY</name>
<gene>
    <name evidence="1" type="ORF">UPYG_G00056020</name>
</gene>
<keyword evidence="2" id="KW-1185">Reference proteome</keyword>
<dbReference type="AlphaFoldDB" id="A0ABD0XC13"/>
<evidence type="ECO:0000313" key="1">
    <source>
        <dbReference type="EMBL" id="KAL1005207.1"/>
    </source>
</evidence>
<protein>
    <submittedName>
        <fullName evidence="1">Uncharacterized protein</fullName>
    </submittedName>
</protein>
<sequence length="136" mass="15423">MVGEHEERPENGAPISHICAVPNLRKIKFFTDKQVKRRLKDTAGPTIFKFPPHLCPKKGRKCATQTKLVSMITEVRNSLVYNWPFMFFSQLSRSASWGVSSDLCSMLDSKAVTGNVHYLRLCARRSRRSTARAPAK</sequence>
<dbReference type="Proteomes" id="UP001557470">
    <property type="component" value="Unassembled WGS sequence"/>
</dbReference>
<organism evidence="1 2">
    <name type="scientific">Umbra pygmaea</name>
    <name type="common">Eastern mudminnow</name>
    <dbReference type="NCBI Taxonomy" id="75934"/>
    <lineage>
        <taxon>Eukaryota</taxon>
        <taxon>Metazoa</taxon>
        <taxon>Chordata</taxon>
        <taxon>Craniata</taxon>
        <taxon>Vertebrata</taxon>
        <taxon>Euteleostomi</taxon>
        <taxon>Actinopterygii</taxon>
        <taxon>Neopterygii</taxon>
        <taxon>Teleostei</taxon>
        <taxon>Protacanthopterygii</taxon>
        <taxon>Esociformes</taxon>
        <taxon>Umbridae</taxon>
        <taxon>Umbra</taxon>
    </lineage>
</organism>
<dbReference type="EMBL" id="JAGEUA010000002">
    <property type="protein sequence ID" value="KAL1005207.1"/>
    <property type="molecule type" value="Genomic_DNA"/>
</dbReference>
<proteinExistence type="predicted"/>